<name>A0A1E7EXF3_9STRA</name>
<protein>
    <submittedName>
        <fullName evidence="2">Uncharacterized protein</fullName>
    </submittedName>
</protein>
<evidence type="ECO:0000256" key="1">
    <source>
        <dbReference type="SAM" id="MobiDB-lite"/>
    </source>
</evidence>
<keyword evidence="3" id="KW-1185">Reference proteome</keyword>
<feature type="region of interest" description="Disordered" evidence="1">
    <location>
        <begin position="42"/>
        <end position="81"/>
    </location>
</feature>
<dbReference type="Proteomes" id="UP000095751">
    <property type="component" value="Unassembled WGS sequence"/>
</dbReference>
<evidence type="ECO:0000313" key="2">
    <source>
        <dbReference type="EMBL" id="OEU10718.1"/>
    </source>
</evidence>
<gene>
    <name evidence="2" type="ORF">FRACYDRAFT_246469</name>
</gene>
<organism evidence="2 3">
    <name type="scientific">Fragilariopsis cylindrus CCMP1102</name>
    <dbReference type="NCBI Taxonomy" id="635003"/>
    <lineage>
        <taxon>Eukaryota</taxon>
        <taxon>Sar</taxon>
        <taxon>Stramenopiles</taxon>
        <taxon>Ochrophyta</taxon>
        <taxon>Bacillariophyta</taxon>
        <taxon>Bacillariophyceae</taxon>
        <taxon>Bacillariophycidae</taxon>
        <taxon>Bacillariales</taxon>
        <taxon>Bacillariaceae</taxon>
        <taxon>Fragilariopsis</taxon>
    </lineage>
</organism>
<sequence length="160" mass="17424">MTEFELMNFYLDQVLPYRVISSASSSASAEVTASLRNICQKSNHHHQDLSSNNTSATRDYGDKNEVVSGSSSSCKIDDGHSPRKLCREQISTGRSKSIRFKIADVKPCRDKDALMDSVILNGEDSDNTKCTPAGIANSISFGDGKGCLSSKIDIPSSRKR</sequence>
<evidence type="ECO:0000313" key="3">
    <source>
        <dbReference type="Proteomes" id="UP000095751"/>
    </source>
</evidence>
<dbReference type="EMBL" id="KV784370">
    <property type="protein sequence ID" value="OEU10718.1"/>
    <property type="molecule type" value="Genomic_DNA"/>
</dbReference>
<dbReference type="InParanoid" id="A0A1E7EXF3"/>
<reference evidence="2 3" key="1">
    <citation type="submission" date="2016-09" db="EMBL/GenBank/DDBJ databases">
        <title>Extensive genetic diversity and differential bi-allelic expression allows diatom success in the polar Southern Ocean.</title>
        <authorList>
            <consortium name="DOE Joint Genome Institute"/>
            <person name="Mock T."/>
            <person name="Otillar R.P."/>
            <person name="Strauss J."/>
            <person name="Dupont C."/>
            <person name="Frickenhaus S."/>
            <person name="Maumus F."/>
            <person name="Mcmullan M."/>
            <person name="Sanges R."/>
            <person name="Schmutz J."/>
            <person name="Toseland A."/>
            <person name="Valas R."/>
            <person name="Veluchamy A."/>
            <person name="Ward B.J."/>
            <person name="Allen A."/>
            <person name="Barry K."/>
            <person name="Falciatore A."/>
            <person name="Ferrante M."/>
            <person name="Fortunato A.E."/>
            <person name="Gloeckner G."/>
            <person name="Gruber A."/>
            <person name="Hipkin R."/>
            <person name="Janech M."/>
            <person name="Kroth P."/>
            <person name="Leese F."/>
            <person name="Lindquist E."/>
            <person name="Lyon B.R."/>
            <person name="Martin J."/>
            <person name="Mayer C."/>
            <person name="Parker M."/>
            <person name="Quesneville H."/>
            <person name="Raymond J."/>
            <person name="Uhlig C."/>
            <person name="Valentin K.U."/>
            <person name="Worden A.Z."/>
            <person name="Armbrust E.V."/>
            <person name="Bowler C."/>
            <person name="Green B."/>
            <person name="Moulton V."/>
            <person name="Van Oosterhout C."/>
            <person name="Grigoriev I."/>
        </authorList>
    </citation>
    <scope>NUCLEOTIDE SEQUENCE [LARGE SCALE GENOMIC DNA]</scope>
    <source>
        <strain evidence="2 3">CCMP1102</strain>
    </source>
</reference>
<proteinExistence type="predicted"/>
<dbReference type="KEGG" id="fcy:FRACYDRAFT_246469"/>
<accession>A0A1E7EXF3</accession>
<dbReference type="AlphaFoldDB" id="A0A1E7EXF3"/>